<evidence type="ECO:0000313" key="3">
    <source>
        <dbReference type="Proteomes" id="UP000218231"/>
    </source>
</evidence>
<keyword evidence="3" id="KW-1185">Reference proteome</keyword>
<feature type="region of interest" description="Disordered" evidence="1">
    <location>
        <begin position="1"/>
        <end position="48"/>
    </location>
</feature>
<dbReference type="EMBL" id="LIAE01006157">
    <property type="protein sequence ID" value="PAV92538.1"/>
    <property type="molecule type" value="Genomic_DNA"/>
</dbReference>
<organism evidence="2 3">
    <name type="scientific">Diploscapter pachys</name>
    <dbReference type="NCBI Taxonomy" id="2018661"/>
    <lineage>
        <taxon>Eukaryota</taxon>
        <taxon>Metazoa</taxon>
        <taxon>Ecdysozoa</taxon>
        <taxon>Nematoda</taxon>
        <taxon>Chromadorea</taxon>
        <taxon>Rhabditida</taxon>
        <taxon>Rhabditina</taxon>
        <taxon>Rhabditomorpha</taxon>
        <taxon>Rhabditoidea</taxon>
        <taxon>Rhabditidae</taxon>
        <taxon>Diploscapter</taxon>
    </lineage>
</organism>
<accession>A0A2A2M253</accession>
<name>A0A2A2M253_9BILA</name>
<sequence length="449" mass="48282">MRRTTSRSSPSAASSRIDTSAKARGGRVAVPAKMTSSIPAPRSDLALDSPIVQRSASSRLDLPQPFGPTTPVSPGSIWRSAGSTKLLNPAMRSRLICTRVGWRLCEGGASFGQKRGFTRRRGDAEVSGLAPQAVWFSGRSTRFEVGWREAAAPRLRHLRVSASPRDTLLDLLRARGLEQRFELTPTADVGLLAVDEERRRAGDGAVGALVLCLLGPAVDLAHVAEALHRLGFGDAALLGEVDQAHLLRHHLDRVDGLGGLQLLLLRGRHRLELVEEAFLRLVHLFEDREEGGLVGAIAEQRRRHVGCAVDQELPVFEADLAALHIVHQRFEAVAREGAADRAQARAIFDDLDRRVRVADDRAFRGARDDVGPVLARRCGDGGDGAGGRGGGAGAILRTGVERQRQDEQSGGEAGLHGVTLHHENHLRPLVRSTGARVFQSPGGCSVPST</sequence>
<gene>
    <name evidence="2" type="ORF">WR25_22146</name>
</gene>
<evidence type="ECO:0000313" key="2">
    <source>
        <dbReference type="EMBL" id="PAV92538.1"/>
    </source>
</evidence>
<feature type="compositionally biased region" description="Low complexity" evidence="1">
    <location>
        <begin position="1"/>
        <end position="16"/>
    </location>
</feature>
<comment type="caution">
    <text evidence="2">The sequence shown here is derived from an EMBL/GenBank/DDBJ whole genome shotgun (WGS) entry which is preliminary data.</text>
</comment>
<evidence type="ECO:0000256" key="1">
    <source>
        <dbReference type="SAM" id="MobiDB-lite"/>
    </source>
</evidence>
<reference evidence="2 3" key="1">
    <citation type="journal article" date="2017" name="Curr. Biol.">
        <title>Genome architecture and evolution of a unichromosomal asexual nematode.</title>
        <authorList>
            <person name="Fradin H."/>
            <person name="Zegar C."/>
            <person name="Gutwein M."/>
            <person name="Lucas J."/>
            <person name="Kovtun M."/>
            <person name="Corcoran D."/>
            <person name="Baugh L.R."/>
            <person name="Kiontke K."/>
            <person name="Gunsalus K."/>
            <person name="Fitch D.H."/>
            <person name="Piano F."/>
        </authorList>
    </citation>
    <scope>NUCLEOTIDE SEQUENCE [LARGE SCALE GENOMIC DNA]</scope>
    <source>
        <strain evidence="2">PF1309</strain>
    </source>
</reference>
<protein>
    <submittedName>
        <fullName evidence="2">Uncharacterized protein</fullName>
    </submittedName>
</protein>
<dbReference type="AlphaFoldDB" id="A0A2A2M253"/>
<proteinExistence type="predicted"/>
<dbReference type="Proteomes" id="UP000218231">
    <property type="component" value="Unassembled WGS sequence"/>
</dbReference>